<evidence type="ECO:0000259" key="7">
    <source>
        <dbReference type="PROSITE" id="PS51677"/>
    </source>
</evidence>
<accession>A0ABU0L9S3</accession>
<protein>
    <recommendedName>
        <fullName evidence="3">Chitooligosaccharide deacetylase</fullName>
    </recommendedName>
    <alternativeName>
        <fullName evidence="4">Nodulation protein B</fullName>
    </alternativeName>
</protein>
<feature type="compositionally biased region" description="Basic and acidic residues" evidence="5">
    <location>
        <begin position="42"/>
        <end position="53"/>
    </location>
</feature>
<feature type="signal peptide" evidence="6">
    <location>
        <begin position="1"/>
        <end position="27"/>
    </location>
</feature>
<dbReference type="Gene3D" id="3.20.20.370">
    <property type="entry name" value="Glycoside hydrolase/deacetylase"/>
    <property type="match status" value="1"/>
</dbReference>
<dbReference type="SUPFAM" id="SSF88713">
    <property type="entry name" value="Glycoside hydrolase/deacetylase"/>
    <property type="match status" value="1"/>
</dbReference>
<evidence type="ECO:0000256" key="3">
    <source>
        <dbReference type="ARBA" id="ARBA00020071"/>
    </source>
</evidence>
<dbReference type="Pfam" id="PF01522">
    <property type="entry name" value="Polysacc_deac_1"/>
    <property type="match status" value="1"/>
</dbReference>
<feature type="chain" id="PRO_5046431645" description="Chitooligosaccharide deacetylase" evidence="6">
    <location>
        <begin position="28"/>
        <end position="326"/>
    </location>
</feature>
<comment type="caution">
    <text evidence="8">The sequence shown here is derived from an EMBL/GenBank/DDBJ whole genome shotgun (WGS) entry which is preliminary data.</text>
</comment>
<keyword evidence="6" id="KW-0732">Signal</keyword>
<dbReference type="InterPro" id="IPR002509">
    <property type="entry name" value="NODB_dom"/>
</dbReference>
<evidence type="ECO:0000256" key="1">
    <source>
        <dbReference type="ARBA" id="ARBA00003236"/>
    </source>
</evidence>
<evidence type="ECO:0000256" key="2">
    <source>
        <dbReference type="ARBA" id="ARBA00010973"/>
    </source>
</evidence>
<evidence type="ECO:0000256" key="6">
    <source>
        <dbReference type="SAM" id="SignalP"/>
    </source>
</evidence>
<keyword evidence="9" id="KW-1185">Reference proteome</keyword>
<evidence type="ECO:0000313" key="8">
    <source>
        <dbReference type="EMBL" id="MDQ0503887.1"/>
    </source>
</evidence>
<evidence type="ECO:0000256" key="4">
    <source>
        <dbReference type="ARBA" id="ARBA00032976"/>
    </source>
</evidence>
<evidence type="ECO:0000256" key="5">
    <source>
        <dbReference type="SAM" id="MobiDB-lite"/>
    </source>
</evidence>
<dbReference type="InterPro" id="IPR011330">
    <property type="entry name" value="Glyco_hydro/deAcase_b/a-brl"/>
</dbReference>
<feature type="domain" description="NodB homology" evidence="7">
    <location>
        <begin position="87"/>
        <end position="284"/>
    </location>
</feature>
<reference evidence="8 9" key="1">
    <citation type="submission" date="2023-07" db="EMBL/GenBank/DDBJ databases">
        <title>Genomic Encyclopedia of Type Strains, Phase IV (KMG-IV): sequencing the most valuable type-strain genomes for metagenomic binning, comparative biology and taxonomic classification.</title>
        <authorList>
            <person name="Goeker M."/>
        </authorList>
    </citation>
    <scope>NUCLEOTIDE SEQUENCE [LARGE SCALE GENOMIC DNA]</scope>
    <source>
        <strain evidence="8 9">DSM 3770</strain>
    </source>
</reference>
<evidence type="ECO:0000313" key="9">
    <source>
        <dbReference type="Proteomes" id="UP001241747"/>
    </source>
</evidence>
<comment type="similarity">
    <text evidence="2">Belongs to the polysaccharide deacetylase family.</text>
</comment>
<gene>
    <name evidence="8" type="ORF">QOZ94_000657</name>
</gene>
<dbReference type="Proteomes" id="UP001241747">
    <property type="component" value="Unassembled WGS sequence"/>
</dbReference>
<organism evidence="8 9">
    <name type="scientific">Xanthobacter agilis</name>
    <dbReference type="NCBI Taxonomy" id="47492"/>
    <lineage>
        <taxon>Bacteria</taxon>
        <taxon>Pseudomonadati</taxon>
        <taxon>Pseudomonadota</taxon>
        <taxon>Alphaproteobacteria</taxon>
        <taxon>Hyphomicrobiales</taxon>
        <taxon>Xanthobacteraceae</taxon>
        <taxon>Xanthobacter</taxon>
    </lineage>
</organism>
<comment type="function">
    <text evidence="1">Is involved in generating a small heat-stable compound (Nod), an acylated oligomer of N-acetylglucosamine, that stimulates mitosis in various plant protoplasts.</text>
</comment>
<dbReference type="PANTHER" id="PTHR10587">
    <property type="entry name" value="GLYCOSYL TRANSFERASE-RELATED"/>
    <property type="match status" value="1"/>
</dbReference>
<dbReference type="PROSITE" id="PS51677">
    <property type="entry name" value="NODB"/>
    <property type="match status" value="1"/>
</dbReference>
<sequence length="326" mass="34674">MSHLLVRRTAAFASLLAALVVAGGARAAGPACYPPAALSARPGEEQVEPHPRGEPVTLPATTLAPAAPVPTTLRGSIRRVDLPAGVKMVALTFDLCEASAERSGYDGAIVDLLRDEQVPATFFGGGKWLMSHPERGAQLIADPGFEMGNHTWSHANLTVRSGEAMQRQVDDADIAFALRRSDAQAQGCALSAVPARPSLFRFPYGSCSAESLAYVNDTGHLAIQWDVDSGDPALLGAKLMADDMLRQIRPGSIVLMHANGRGKHTAEALRRLVPALRAKGYRLVTVSELLAAGRPVIADTCYSLKPGDTRVYDEAARTGKRILPVR</sequence>
<dbReference type="PANTHER" id="PTHR10587:SF134">
    <property type="entry name" value="SECRETED PROTEIN"/>
    <property type="match status" value="1"/>
</dbReference>
<dbReference type="EMBL" id="JAUSVY010000001">
    <property type="protein sequence ID" value="MDQ0503887.1"/>
    <property type="molecule type" value="Genomic_DNA"/>
</dbReference>
<dbReference type="InterPro" id="IPR050248">
    <property type="entry name" value="Polysacc_deacetylase_ArnD"/>
</dbReference>
<feature type="region of interest" description="Disordered" evidence="5">
    <location>
        <begin position="39"/>
        <end position="59"/>
    </location>
</feature>
<proteinExistence type="inferred from homology"/>
<name>A0ABU0L9S3_XANAG</name>
<dbReference type="RefSeq" id="WP_237344804.1">
    <property type="nucleotide sequence ID" value="NZ_JABWGX010000006.1"/>
</dbReference>